<evidence type="ECO:0000259" key="1">
    <source>
        <dbReference type="Pfam" id="PF25436"/>
    </source>
</evidence>
<dbReference type="EMBL" id="KZ305018">
    <property type="protein sequence ID" value="PIA65694.1"/>
    <property type="molecule type" value="Genomic_DNA"/>
</dbReference>
<evidence type="ECO:0000313" key="2">
    <source>
        <dbReference type="EMBL" id="PIA65694.1"/>
    </source>
</evidence>
<proteinExistence type="predicted"/>
<dbReference type="FunCoup" id="A0A2G5FCG5">
    <property type="interactions" value="1763"/>
</dbReference>
<keyword evidence="3" id="KW-1185">Reference proteome</keyword>
<dbReference type="PANTHER" id="PTHR15852:SF51">
    <property type="entry name" value="PROTEIN BUNDLE SHEATH DEFECTIVE 2, CHLOROPLASTIC"/>
    <property type="match status" value="1"/>
</dbReference>
<reference evidence="2 3" key="1">
    <citation type="submission" date="2017-09" db="EMBL/GenBank/DDBJ databases">
        <title>WGS assembly of Aquilegia coerulea Goldsmith.</title>
        <authorList>
            <person name="Hodges S."/>
            <person name="Kramer E."/>
            <person name="Nordborg M."/>
            <person name="Tomkins J."/>
            <person name="Borevitz J."/>
            <person name="Derieg N."/>
            <person name="Yan J."/>
            <person name="Mihaltcheva S."/>
            <person name="Hayes R.D."/>
            <person name="Rokhsar D."/>
        </authorList>
    </citation>
    <scope>NUCLEOTIDE SEQUENCE [LARGE SCALE GENOMIC DNA]</scope>
    <source>
        <strain evidence="3">cv. Goldsmith</strain>
    </source>
</reference>
<gene>
    <name evidence="2" type="ORF">AQUCO_00100886v1</name>
</gene>
<dbReference type="Proteomes" id="UP000230069">
    <property type="component" value="Unassembled WGS sequence"/>
</dbReference>
<dbReference type="STRING" id="218851.A0A2G5FCG5"/>
<dbReference type="Pfam" id="PF25436">
    <property type="entry name" value="BSD2_CRD"/>
    <property type="match status" value="1"/>
</dbReference>
<dbReference type="InParanoid" id="A0A2G5FCG5"/>
<dbReference type="OrthoDB" id="2019540at2759"/>
<dbReference type="SUPFAM" id="SSF57938">
    <property type="entry name" value="DnaJ/Hsp40 cysteine-rich domain"/>
    <property type="match status" value="1"/>
</dbReference>
<protein>
    <recommendedName>
        <fullName evidence="1">BSD2 cysteine rich domain-containing protein</fullName>
    </recommendedName>
</protein>
<name>A0A2G5FCG5_AQUCA</name>
<dbReference type="PANTHER" id="PTHR15852">
    <property type="entry name" value="PLASTID TRANSCRIPTIONALLY ACTIVE PROTEIN"/>
    <property type="match status" value="1"/>
</dbReference>
<evidence type="ECO:0000313" key="3">
    <source>
        <dbReference type="Proteomes" id="UP000230069"/>
    </source>
</evidence>
<dbReference type="InterPro" id="IPR057453">
    <property type="entry name" value="BSD2_CRD"/>
</dbReference>
<feature type="domain" description="BSD2 cysteine rich" evidence="1">
    <location>
        <begin position="68"/>
        <end position="136"/>
    </location>
</feature>
<organism evidence="2 3">
    <name type="scientific">Aquilegia coerulea</name>
    <name type="common">Rocky mountain columbine</name>
    <dbReference type="NCBI Taxonomy" id="218851"/>
    <lineage>
        <taxon>Eukaryota</taxon>
        <taxon>Viridiplantae</taxon>
        <taxon>Streptophyta</taxon>
        <taxon>Embryophyta</taxon>
        <taxon>Tracheophyta</taxon>
        <taxon>Spermatophyta</taxon>
        <taxon>Magnoliopsida</taxon>
        <taxon>Ranunculales</taxon>
        <taxon>Ranunculaceae</taxon>
        <taxon>Thalictroideae</taxon>
        <taxon>Aquilegia</taxon>
    </lineage>
</organism>
<accession>A0A2G5FCG5</accession>
<dbReference type="AlphaFoldDB" id="A0A2G5FCG5"/>
<sequence length="136" mass="14348">MANTLCFTPLNVNSSIPSNKPGFLIGASNTRKVILIDNTTFRSFIRTDKSHSIIVKAADKNNPGAKVNSLVCANCDGNGALACSQCKGAGVNIADHFDGKFKAGAVCWLCRGKKEMLCGDCNGAGFMGGFMSTYDE</sequence>
<dbReference type="InterPro" id="IPR036410">
    <property type="entry name" value="HSP_DnaJ_Cys-rich_dom_sf"/>
</dbReference>